<dbReference type="Gene3D" id="1.20.1290.10">
    <property type="entry name" value="AhpD-like"/>
    <property type="match status" value="1"/>
</dbReference>
<name>A0A0X3TPM2_9RHOB</name>
<evidence type="ECO:0008006" key="3">
    <source>
        <dbReference type="Google" id="ProtNLM"/>
    </source>
</evidence>
<dbReference type="EMBL" id="LQBQ01000026">
    <property type="protein sequence ID" value="KUJ77629.1"/>
    <property type="molecule type" value="Genomic_DNA"/>
</dbReference>
<dbReference type="AlphaFoldDB" id="A0A0X3TPM2"/>
<dbReference type="InterPro" id="IPR029032">
    <property type="entry name" value="AhpD-like"/>
</dbReference>
<comment type="caution">
    <text evidence="1">The sequence shown here is derived from an EMBL/GenBank/DDBJ whole genome shotgun (WGS) entry which is preliminary data.</text>
</comment>
<accession>A0A0X3TPM2</accession>
<gene>
    <name evidence="1" type="ORF">AVO45_19200</name>
</gene>
<protein>
    <recommendedName>
        <fullName evidence="3">(R)-2-haloacid dehalogenase</fullName>
    </recommendedName>
</protein>
<dbReference type="Proteomes" id="UP000053791">
    <property type="component" value="Unassembled WGS sequence"/>
</dbReference>
<evidence type="ECO:0000313" key="1">
    <source>
        <dbReference type="EMBL" id="KUJ77629.1"/>
    </source>
</evidence>
<evidence type="ECO:0000313" key="2">
    <source>
        <dbReference type="Proteomes" id="UP000053791"/>
    </source>
</evidence>
<dbReference type="OrthoDB" id="7328355at2"/>
<proteinExistence type="predicted"/>
<keyword evidence="2" id="KW-1185">Reference proteome</keyword>
<organism evidence="1 2">
    <name type="scientific">Ruegeria marisrubri</name>
    <dbReference type="NCBI Taxonomy" id="1685379"/>
    <lineage>
        <taxon>Bacteria</taxon>
        <taxon>Pseudomonadati</taxon>
        <taxon>Pseudomonadota</taxon>
        <taxon>Alphaproteobacteria</taxon>
        <taxon>Rhodobacterales</taxon>
        <taxon>Roseobacteraceae</taxon>
        <taxon>Ruegeria</taxon>
    </lineage>
</organism>
<dbReference type="RefSeq" id="WP_068347446.1">
    <property type="nucleotide sequence ID" value="NZ_LQBQ01000026.1"/>
</dbReference>
<dbReference type="STRING" id="1685379.AVO45_19200"/>
<sequence length="289" mass="31535">MAELPRLKPDPIPAIHPVPEFAVSGARAAVYERTKKGLGVPWMGVVAMAFAHYPCFYDTLWSAMEPITGTKVFEQTCQSLRDVAERAAEALQPAPLVSRLMSQGYGVLEIDDIRACNEVFSAGNMPYVLMATLARLLLEGNSWHGGGDLGRVTSPIQTMPKPPLMEAHHASDDLAALYDELREVLGLPFVNTDYRAFARWPSYFALAWNDLSPRLPEAGYATGVECVHQAAIDLAVSLPNATGITPDALRDAAASDASLEEVLSVVRLFQWLLPGLAVNVAFMRSQLQR</sequence>
<reference evidence="1 2" key="1">
    <citation type="submission" date="2015-12" db="EMBL/GenBank/DDBJ databases">
        <authorList>
            <person name="Shamseldin A."/>
            <person name="Moawad H."/>
            <person name="Abd El-Rahim W.M."/>
            <person name="Sadowsky M.J."/>
        </authorList>
    </citation>
    <scope>NUCLEOTIDE SEQUENCE [LARGE SCALE GENOMIC DNA]</scope>
    <source>
        <strain evidence="1 2">ZGT118</strain>
    </source>
</reference>